<comment type="subcellular location">
    <subcellularLocation>
        <location evidence="1 11">Mitochondrion inner membrane</location>
    </subcellularLocation>
</comment>
<evidence type="ECO:0000313" key="13">
    <source>
        <dbReference type="Proteomes" id="UP000664521"/>
    </source>
</evidence>
<dbReference type="EMBL" id="CAJPDS010000006">
    <property type="protein sequence ID" value="CAF9907955.1"/>
    <property type="molecule type" value="Genomic_DNA"/>
</dbReference>
<keyword evidence="5 11" id="KW-0375">Hydrogen ion transport</keyword>
<comment type="function">
    <text evidence="11">Subunit e, of the mitochondrial membrane ATP synthase complex (F(1)F(0) ATP synthase or Complex V) that produces ATP from ADP in the presence of a proton gradient across the membrane which is generated by electron transport complexes of the respiratory chain. ATP synthase complex consist of a soluble F(1) head domain - the catalytic core - and a membrane F(1) domain - the membrane proton channel. These two domains are linked by a central stalk rotating inside the F(1) region and a stationary peripheral stalk. During catalysis, ATP synthesis in the catalytic domain of F(1) is coupled via a rotary mechanism of the central stalk subunits to proton translocation. In vivo, can only synthesize ATP although its ATP hydrolase activity can be activated artificially in vitro. Part of the complex F(0) domain.</text>
</comment>
<dbReference type="Proteomes" id="UP000664521">
    <property type="component" value="Unassembled WGS sequence"/>
</dbReference>
<organism evidence="12 13">
    <name type="scientific">Heterodermia speciosa</name>
    <dbReference type="NCBI Taxonomy" id="116794"/>
    <lineage>
        <taxon>Eukaryota</taxon>
        <taxon>Fungi</taxon>
        <taxon>Dikarya</taxon>
        <taxon>Ascomycota</taxon>
        <taxon>Pezizomycotina</taxon>
        <taxon>Lecanoromycetes</taxon>
        <taxon>OSLEUM clade</taxon>
        <taxon>Lecanoromycetidae</taxon>
        <taxon>Caliciales</taxon>
        <taxon>Physciaceae</taxon>
        <taxon>Heterodermia</taxon>
    </lineage>
</organism>
<dbReference type="GO" id="GO:0045259">
    <property type="term" value="C:proton-transporting ATP synthase complex"/>
    <property type="evidence" value="ECO:0007669"/>
    <property type="project" value="UniProtKB-UniRule"/>
</dbReference>
<keyword evidence="3 11" id="KW-0813">Transport</keyword>
<comment type="subunit">
    <text evidence="11">F-type ATPases have 2 components, CF(1) - the catalytic core - and CF(0) - the membrane proton channel. CF(1) and CF(0) have multiple subunits.</text>
</comment>
<evidence type="ECO:0000313" key="12">
    <source>
        <dbReference type="EMBL" id="CAF9907955.1"/>
    </source>
</evidence>
<keyword evidence="6 11" id="KW-0999">Mitochondrion inner membrane</keyword>
<proteinExistence type="inferred from homology"/>
<gene>
    <name evidence="12" type="ORF">HETSPECPRED_007947</name>
</gene>
<evidence type="ECO:0000256" key="10">
    <source>
        <dbReference type="ARBA" id="ARBA00023310"/>
    </source>
</evidence>
<dbReference type="GO" id="GO:0005743">
    <property type="term" value="C:mitochondrial inner membrane"/>
    <property type="evidence" value="ECO:0007669"/>
    <property type="project" value="UniProtKB-SubCell"/>
</dbReference>
<evidence type="ECO:0000256" key="11">
    <source>
        <dbReference type="RuleBase" id="RU367005"/>
    </source>
</evidence>
<keyword evidence="9" id="KW-0472">Membrane</keyword>
<evidence type="ECO:0000256" key="1">
    <source>
        <dbReference type="ARBA" id="ARBA00004273"/>
    </source>
</evidence>
<evidence type="ECO:0000256" key="6">
    <source>
        <dbReference type="ARBA" id="ARBA00022792"/>
    </source>
</evidence>
<comment type="caution">
    <text evidence="12">The sequence shown here is derived from an EMBL/GenBank/DDBJ whole genome shotgun (WGS) entry which is preliminary data.</text>
</comment>
<evidence type="ECO:0000256" key="9">
    <source>
        <dbReference type="ARBA" id="ARBA00023136"/>
    </source>
</evidence>
<dbReference type="AlphaFoldDB" id="A0A8H3I979"/>
<dbReference type="GO" id="GO:0015078">
    <property type="term" value="F:proton transmembrane transporter activity"/>
    <property type="evidence" value="ECO:0007669"/>
    <property type="project" value="InterPro"/>
</dbReference>
<comment type="similarity">
    <text evidence="2 11">Belongs to the ATPase e subunit family.</text>
</comment>
<evidence type="ECO:0000256" key="7">
    <source>
        <dbReference type="ARBA" id="ARBA00023065"/>
    </source>
</evidence>
<evidence type="ECO:0000256" key="3">
    <source>
        <dbReference type="ARBA" id="ARBA00022448"/>
    </source>
</evidence>
<evidence type="ECO:0000256" key="8">
    <source>
        <dbReference type="ARBA" id="ARBA00023128"/>
    </source>
</evidence>
<reference evidence="12" key="1">
    <citation type="submission" date="2021-03" db="EMBL/GenBank/DDBJ databases">
        <authorList>
            <person name="Tagirdzhanova G."/>
        </authorList>
    </citation>
    <scope>NUCLEOTIDE SEQUENCE</scope>
</reference>
<dbReference type="GO" id="GO:0015986">
    <property type="term" value="P:proton motive force-driven ATP synthesis"/>
    <property type="evidence" value="ECO:0007669"/>
    <property type="project" value="InterPro"/>
</dbReference>
<keyword evidence="13" id="KW-1185">Reference proteome</keyword>
<dbReference type="InterPro" id="IPR008386">
    <property type="entry name" value="ATP_synth_F0_esu_mt"/>
</dbReference>
<keyword evidence="8 11" id="KW-0496">Mitochondrion</keyword>
<keyword evidence="4 11" id="KW-0138">CF(0)</keyword>
<accession>A0A8H3I979</accession>
<name>A0A8H3I979_9LECA</name>
<protein>
    <recommendedName>
        <fullName evidence="11">ATP synthase F(0) complex subunit e, mitochondrial</fullName>
    </recommendedName>
</protein>
<keyword evidence="7 11" id="KW-0406">Ion transport</keyword>
<dbReference type="OrthoDB" id="2125027at2759"/>
<evidence type="ECO:0000256" key="2">
    <source>
        <dbReference type="ARBA" id="ARBA00007333"/>
    </source>
</evidence>
<sequence>MASSGANVLRYTALITGVGYGLYRQATITTQERIAQTNREYHAKSDLIEKAKVEWIKKTKPREEIGVISNPDDPKFDLEAFLTTQMGAK</sequence>
<evidence type="ECO:0000256" key="4">
    <source>
        <dbReference type="ARBA" id="ARBA00022547"/>
    </source>
</evidence>
<dbReference type="Pfam" id="PF05680">
    <property type="entry name" value="ATP-synt_E"/>
    <property type="match status" value="1"/>
</dbReference>
<evidence type="ECO:0000256" key="5">
    <source>
        <dbReference type="ARBA" id="ARBA00022781"/>
    </source>
</evidence>
<keyword evidence="10 11" id="KW-0066">ATP synthesis</keyword>